<dbReference type="EMBL" id="JABCRI010000009">
    <property type="protein sequence ID" value="KAF8401154.1"/>
    <property type="molecule type" value="Genomic_DNA"/>
</dbReference>
<evidence type="ECO:0000259" key="6">
    <source>
        <dbReference type="Pfam" id="PF07807"/>
    </source>
</evidence>
<evidence type="ECO:0000313" key="8">
    <source>
        <dbReference type="EMBL" id="KAF8401154.1"/>
    </source>
</evidence>
<evidence type="ECO:0000259" key="7">
    <source>
        <dbReference type="Pfam" id="PF07808"/>
    </source>
</evidence>
<keyword evidence="4" id="KW-0539">Nucleus</keyword>
<evidence type="ECO:0000313" key="9">
    <source>
        <dbReference type="Proteomes" id="UP000655225"/>
    </source>
</evidence>
<evidence type="ECO:0000256" key="2">
    <source>
        <dbReference type="ARBA" id="ARBA00006660"/>
    </source>
</evidence>
<dbReference type="OrthoDB" id="508543at2759"/>
<organism evidence="8 9">
    <name type="scientific">Tetracentron sinense</name>
    <name type="common">Spur-leaf</name>
    <dbReference type="NCBI Taxonomy" id="13715"/>
    <lineage>
        <taxon>Eukaryota</taxon>
        <taxon>Viridiplantae</taxon>
        <taxon>Streptophyta</taxon>
        <taxon>Embryophyta</taxon>
        <taxon>Tracheophyta</taxon>
        <taxon>Spermatophyta</taxon>
        <taxon>Magnoliopsida</taxon>
        <taxon>Trochodendrales</taxon>
        <taxon>Trochodendraceae</taxon>
        <taxon>Tetracentron</taxon>
    </lineage>
</organism>
<dbReference type="InterPro" id="IPR012492">
    <property type="entry name" value="RED_C"/>
</dbReference>
<dbReference type="InterPro" id="IPR039896">
    <property type="entry name" value="Red-like"/>
</dbReference>
<dbReference type="Pfam" id="PF07807">
    <property type="entry name" value="RED_C"/>
    <property type="match status" value="1"/>
</dbReference>
<feature type="region of interest" description="Disordered" evidence="5">
    <location>
        <begin position="105"/>
        <end position="125"/>
    </location>
</feature>
<proteinExistence type="inferred from homology"/>
<sequence>MPLKILKQDGNFDIMHLKDDGFSHDIPTTLHRNKADCPVPEVYILDSLLLQFSCNCTLGVSLDYGSYFLQEMVTISVDGSVLERIAIIMSYLRLGSSGKAEGVSKHQAKREILPPPPPLRNNHLDLSEKQGPAVARAEEEDIFLGEGIDYAIPISELRCTTGPTLDDSRREGPGLDFGTEEDWATYNEQKEAMPKAAFQFGVKILQDGHKTRKQNKDQKITNELHEITRSLQGRRWRRARSIMMAVSTIDDLQPGKLGIASPRIAT</sequence>
<name>A0A834Z433_TETSI</name>
<dbReference type="OMA" id="PISELRC"/>
<dbReference type="GO" id="GO:0005634">
    <property type="term" value="C:nucleus"/>
    <property type="evidence" value="ECO:0007669"/>
    <property type="project" value="UniProtKB-SubCell"/>
</dbReference>
<keyword evidence="3" id="KW-0677">Repeat</keyword>
<comment type="caution">
    <text evidence="8">The sequence shown here is derived from an EMBL/GenBank/DDBJ whole genome shotgun (WGS) entry which is preliminary data.</text>
</comment>
<evidence type="ECO:0000256" key="5">
    <source>
        <dbReference type="SAM" id="MobiDB-lite"/>
    </source>
</evidence>
<dbReference type="AlphaFoldDB" id="A0A834Z433"/>
<feature type="domain" description="RED-like N-terminal" evidence="7">
    <location>
        <begin position="15"/>
        <end position="41"/>
    </location>
</feature>
<protein>
    <submittedName>
        <fullName evidence="8">Uncharacterized protein</fullName>
    </submittedName>
</protein>
<dbReference type="PANTHER" id="PTHR12765">
    <property type="entry name" value="RED PROTEIN IK FACTOR CYTOKINE IK"/>
    <property type="match status" value="1"/>
</dbReference>
<comment type="similarity">
    <text evidence="2">Belongs to the RED family.</text>
</comment>
<evidence type="ECO:0000256" key="1">
    <source>
        <dbReference type="ARBA" id="ARBA00004123"/>
    </source>
</evidence>
<dbReference type="Pfam" id="PF07808">
    <property type="entry name" value="RED_N"/>
    <property type="match status" value="1"/>
</dbReference>
<evidence type="ECO:0000256" key="4">
    <source>
        <dbReference type="ARBA" id="ARBA00023242"/>
    </source>
</evidence>
<feature type="domain" description="Protein RED C-terminal" evidence="6">
    <location>
        <begin position="175"/>
        <end position="236"/>
    </location>
</feature>
<dbReference type="InterPro" id="IPR012916">
    <property type="entry name" value="RED_N"/>
</dbReference>
<reference evidence="8 9" key="1">
    <citation type="submission" date="2020-04" db="EMBL/GenBank/DDBJ databases">
        <title>Plant Genome Project.</title>
        <authorList>
            <person name="Zhang R.-G."/>
        </authorList>
    </citation>
    <scope>NUCLEOTIDE SEQUENCE [LARGE SCALE GENOMIC DNA]</scope>
    <source>
        <strain evidence="8">YNK0</strain>
        <tissue evidence="8">Leaf</tissue>
    </source>
</reference>
<accession>A0A834Z433</accession>
<evidence type="ECO:0000256" key="3">
    <source>
        <dbReference type="ARBA" id="ARBA00022737"/>
    </source>
</evidence>
<keyword evidence="9" id="KW-1185">Reference proteome</keyword>
<dbReference type="Proteomes" id="UP000655225">
    <property type="component" value="Unassembled WGS sequence"/>
</dbReference>
<comment type="subcellular location">
    <subcellularLocation>
        <location evidence="1">Nucleus</location>
    </subcellularLocation>
</comment>
<gene>
    <name evidence="8" type="ORF">HHK36_014458</name>
</gene>